<dbReference type="GO" id="GO:0110155">
    <property type="term" value="P:NAD-cap decapping"/>
    <property type="evidence" value="ECO:0007669"/>
    <property type="project" value="TreeGrafter"/>
</dbReference>
<evidence type="ECO:0000256" key="5">
    <source>
        <dbReference type="ARBA" id="ARBA00048124"/>
    </source>
</evidence>
<evidence type="ECO:0000313" key="9">
    <source>
        <dbReference type="EMBL" id="KIO26316.1"/>
    </source>
</evidence>
<dbReference type="InterPro" id="IPR013961">
    <property type="entry name" value="RAI1"/>
</dbReference>
<dbReference type="PANTHER" id="PTHR12395">
    <property type="entry name" value="DOM-3 RELATED"/>
    <property type="match status" value="1"/>
</dbReference>
<dbReference type="EC" id="3.6.1.-" evidence="6"/>
<proteinExistence type="inferred from homology"/>
<organism evidence="9 10">
    <name type="scientific">Tulasnella calospora MUT 4182</name>
    <dbReference type="NCBI Taxonomy" id="1051891"/>
    <lineage>
        <taxon>Eukaryota</taxon>
        <taxon>Fungi</taxon>
        <taxon>Dikarya</taxon>
        <taxon>Basidiomycota</taxon>
        <taxon>Agaricomycotina</taxon>
        <taxon>Agaricomycetes</taxon>
        <taxon>Cantharellales</taxon>
        <taxon>Tulasnellaceae</taxon>
        <taxon>Tulasnella</taxon>
    </lineage>
</organism>
<name>A0A0C3QHZ5_9AGAM</name>
<evidence type="ECO:0000256" key="4">
    <source>
        <dbReference type="ARBA" id="ARBA00044692"/>
    </source>
</evidence>
<dbReference type="Pfam" id="PF08652">
    <property type="entry name" value="RAI1"/>
    <property type="match status" value="1"/>
</dbReference>
<keyword evidence="10" id="KW-1185">Reference proteome</keyword>
<accession>A0A0C3QHZ5</accession>
<comment type="catalytic activity">
    <reaction evidence="3">
        <text>a 5'-end (N(7)-methyl 5'-triphosphoguanosine)-ribonucleoside-ribonucleotide in mRNA + H2O = a (N(7)-methyl 5'-triphosphoguanosine)-nucleoside + a 5'-end phospho-ribonucleoside in mRNA + H(+)</text>
        <dbReference type="Rhea" id="RHEA:66928"/>
        <dbReference type="Rhea" id="RHEA-COMP:15692"/>
        <dbReference type="Rhea" id="RHEA-COMP:17313"/>
        <dbReference type="ChEBI" id="CHEBI:15377"/>
        <dbReference type="ChEBI" id="CHEBI:15378"/>
        <dbReference type="ChEBI" id="CHEBI:138282"/>
        <dbReference type="ChEBI" id="CHEBI:172876"/>
        <dbReference type="ChEBI" id="CHEBI:172877"/>
    </reaction>
    <physiologicalReaction direction="left-to-right" evidence="3">
        <dbReference type="Rhea" id="RHEA:66929"/>
    </physiologicalReaction>
</comment>
<dbReference type="EMBL" id="KN823026">
    <property type="protein sequence ID" value="KIO26316.1"/>
    <property type="molecule type" value="Genomic_DNA"/>
</dbReference>
<evidence type="ECO:0000256" key="6">
    <source>
        <dbReference type="RuleBase" id="RU367113"/>
    </source>
</evidence>
<evidence type="ECO:0000259" key="8">
    <source>
        <dbReference type="Pfam" id="PF08652"/>
    </source>
</evidence>
<dbReference type="AlphaFoldDB" id="A0A0C3QHZ5"/>
<evidence type="ECO:0000256" key="7">
    <source>
        <dbReference type="SAM" id="MobiDB-lite"/>
    </source>
</evidence>
<protein>
    <recommendedName>
        <fullName evidence="6">Decapping nuclease</fullName>
        <ecNumber evidence="6">3.6.1.-</ecNumber>
    </recommendedName>
</protein>
<dbReference type="GO" id="GO:0034353">
    <property type="term" value="F:mRNA 5'-diphosphatase activity"/>
    <property type="evidence" value="ECO:0007669"/>
    <property type="project" value="TreeGrafter"/>
</dbReference>
<dbReference type="GO" id="GO:0005829">
    <property type="term" value="C:cytosol"/>
    <property type="evidence" value="ECO:0007669"/>
    <property type="project" value="TreeGrafter"/>
</dbReference>
<evidence type="ECO:0000256" key="3">
    <source>
        <dbReference type="ARBA" id="ARBA00044676"/>
    </source>
</evidence>
<dbReference type="GO" id="GO:0004518">
    <property type="term" value="F:nuclease activity"/>
    <property type="evidence" value="ECO:0007669"/>
    <property type="project" value="UniProtKB-KW"/>
</dbReference>
<comment type="function">
    <text evidence="6">Decapping enzyme for NAD-capped RNAs: specifically hydrolyzes the nicotinamide adenine dinucleotide (NAD) cap from a subset of RNAs by removing the entire NAD moiety from the 5'-end of an NAD-capped RNA.</text>
</comment>
<comment type="catalytic activity">
    <reaction evidence="4">
        <text>a 5'-end triphospho-ribonucleoside in mRNA + H2O = a 5'-end phospho-ribonucleoside in mRNA + diphosphate + H(+)</text>
        <dbReference type="Rhea" id="RHEA:78683"/>
        <dbReference type="Rhea" id="RHEA-COMP:15692"/>
        <dbReference type="Rhea" id="RHEA-COMP:17164"/>
        <dbReference type="ChEBI" id="CHEBI:15377"/>
        <dbReference type="ChEBI" id="CHEBI:15378"/>
        <dbReference type="ChEBI" id="CHEBI:33019"/>
        <dbReference type="ChEBI" id="CHEBI:138282"/>
        <dbReference type="ChEBI" id="CHEBI:167618"/>
    </reaction>
    <physiologicalReaction direction="left-to-right" evidence="4">
        <dbReference type="Rhea" id="RHEA:78684"/>
    </physiologicalReaction>
</comment>
<comment type="subcellular location">
    <subcellularLocation>
        <location evidence="6">Nucleus</location>
    </subcellularLocation>
</comment>
<keyword evidence="6" id="KW-0540">Nuclease</keyword>
<dbReference type="GO" id="GO:0003723">
    <property type="term" value="F:RNA binding"/>
    <property type="evidence" value="ECO:0007669"/>
    <property type="project" value="UniProtKB-KW"/>
</dbReference>
<reference evidence="9 10" key="1">
    <citation type="submission" date="2014-04" db="EMBL/GenBank/DDBJ databases">
        <authorList>
            <consortium name="DOE Joint Genome Institute"/>
            <person name="Kuo A."/>
            <person name="Girlanda M."/>
            <person name="Perotto S."/>
            <person name="Kohler A."/>
            <person name="Nagy L.G."/>
            <person name="Floudas D."/>
            <person name="Copeland A."/>
            <person name="Barry K.W."/>
            <person name="Cichocki N."/>
            <person name="Veneault-Fourrey C."/>
            <person name="LaButti K."/>
            <person name="Lindquist E.A."/>
            <person name="Lipzen A."/>
            <person name="Lundell T."/>
            <person name="Morin E."/>
            <person name="Murat C."/>
            <person name="Sun H."/>
            <person name="Tunlid A."/>
            <person name="Henrissat B."/>
            <person name="Grigoriev I.V."/>
            <person name="Hibbett D.S."/>
            <person name="Martin F."/>
            <person name="Nordberg H.P."/>
            <person name="Cantor M.N."/>
            <person name="Hua S.X."/>
        </authorList>
    </citation>
    <scope>NUCLEOTIDE SEQUENCE [LARGE SCALE GENOMIC DNA]</scope>
    <source>
        <strain evidence="9 10">MUT 4182</strain>
    </source>
</reference>
<dbReference type="InterPro" id="IPR039039">
    <property type="entry name" value="RAI1-like_fam"/>
</dbReference>
<evidence type="ECO:0000313" key="10">
    <source>
        <dbReference type="Proteomes" id="UP000054248"/>
    </source>
</evidence>
<keyword evidence="6" id="KW-0479">Metal-binding</keyword>
<feature type="region of interest" description="Disordered" evidence="7">
    <location>
        <begin position="372"/>
        <end position="396"/>
    </location>
</feature>
<gene>
    <name evidence="9" type="ORF">M407DRAFT_24403</name>
</gene>
<comment type="similarity">
    <text evidence="2 6">Belongs to the DXO/Dom3Z family.</text>
</comment>
<sequence length="396" mass="45844">MDEAARQAWIEAELDGYNLPPFIPLPTFDHHGPVEPPPFQRPLALLTFSYTPERKLIWNNSAMKFYKNPPLNAPLDRDYDKWIKRPEERGRLDGLLRALRRKAVRPEAARADVVTWRGVMTKIITAPYENREGWDLNAMFVNNCLYIEEHSTDARLQEKENMTPQHRLASYYGYAFESYCTTDRPLPPDIPPQGDGWGGPVDTNVQWCTVVKTKLGNLRIIMGAEVDCVRETFTGQPDTFVELKTSQVIRNQRDDQRFRSKMLKYWAQSYLLGIPEVVVGFRTQEGRIANVQSFPTLDFTKMARERGEWDGGVCLEFGFEFLTHILRYTRFAQKHTKDTIVWRISFKPGSGVTIKQVDFDTPAYDEVVNGEDREGFLPNSYYEHVRPQSESESETE</sequence>
<dbReference type="HOGENOM" id="CLU_024877_1_2_1"/>
<dbReference type="GO" id="GO:0000166">
    <property type="term" value="F:nucleotide binding"/>
    <property type="evidence" value="ECO:0007669"/>
    <property type="project" value="UniProtKB-KW"/>
</dbReference>
<evidence type="ECO:0000256" key="2">
    <source>
        <dbReference type="ARBA" id="ARBA00006562"/>
    </source>
</evidence>
<dbReference type="PANTHER" id="PTHR12395:SF9">
    <property type="entry name" value="DECAPPING AND EXORIBONUCLEASE PROTEIN"/>
    <property type="match status" value="1"/>
</dbReference>
<evidence type="ECO:0000256" key="1">
    <source>
        <dbReference type="ARBA" id="ARBA00001968"/>
    </source>
</evidence>
<dbReference type="OrthoDB" id="5853397at2759"/>
<keyword evidence="6" id="KW-0378">Hydrolase</keyword>
<reference evidence="10" key="2">
    <citation type="submission" date="2015-01" db="EMBL/GenBank/DDBJ databases">
        <title>Evolutionary Origins and Diversification of the Mycorrhizal Mutualists.</title>
        <authorList>
            <consortium name="DOE Joint Genome Institute"/>
            <consortium name="Mycorrhizal Genomics Consortium"/>
            <person name="Kohler A."/>
            <person name="Kuo A."/>
            <person name="Nagy L.G."/>
            <person name="Floudas D."/>
            <person name="Copeland A."/>
            <person name="Barry K.W."/>
            <person name="Cichocki N."/>
            <person name="Veneault-Fourrey C."/>
            <person name="LaButti K."/>
            <person name="Lindquist E.A."/>
            <person name="Lipzen A."/>
            <person name="Lundell T."/>
            <person name="Morin E."/>
            <person name="Murat C."/>
            <person name="Riley R."/>
            <person name="Ohm R."/>
            <person name="Sun H."/>
            <person name="Tunlid A."/>
            <person name="Henrissat B."/>
            <person name="Grigoriev I.V."/>
            <person name="Hibbett D.S."/>
            <person name="Martin F."/>
        </authorList>
    </citation>
    <scope>NUCLEOTIDE SEQUENCE [LARGE SCALE GENOMIC DNA]</scope>
    <source>
        <strain evidence="10">MUT 4182</strain>
    </source>
</reference>
<dbReference type="GO" id="GO:0000956">
    <property type="term" value="P:nuclear-transcribed mRNA catabolic process"/>
    <property type="evidence" value="ECO:0007669"/>
    <property type="project" value="TreeGrafter"/>
</dbReference>
<dbReference type="STRING" id="1051891.A0A0C3QHZ5"/>
<dbReference type="Proteomes" id="UP000054248">
    <property type="component" value="Unassembled WGS sequence"/>
</dbReference>
<keyword evidence="6" id="KW-0547">Nucleotide-binding</keyword>
<comment type="cofactor">
    <cofactor evidence="1 6">
        <name>a divalent metal cation</name>
        <dbReference type="ChEBI" id="CHEBI:60240"/>
    </cofactor>
</comment>
<feature type="domain" description="RAI1-like" evidence="8">
    <location>
        <begin position="40"/>
        <end position="381"/>
    </location>
</feature>
<keyword evidence="6" id="KW-0539">Nucleus</keyword>
<dbReference type="GO" id="GO:0005634">
    <property type="term" value="C:nucleus"/>
    <property type="evidence" value="ECO:0007669"/>
    <property type="project" value="UniProtKB-SubCell"/>
</dbReference>
<comment type="catalytic activity">
    <reaction evidence="5">
        <text>a 5'-end NAD(+)-phospho-ribonucleoside in mRNA + H2O = a 5'-end phospho-ribonucleoside in mRNA + NAD(+) + H(+)</text>
        <dbReference type="Rhea" id="RHEA:60880"/>
        <dbReference type="Rhea" id="RHEA-COMP:15692"/>
        <dbReference type="Rhea" id="RHEA-COMP:15698"/>
        <dbReference type="ChEBI" id="CHEBI:15377"/>
        <dbReference type="ChEBI" id="CHEBI:15378"/>
        <dbReference type="ChEBI" id="CHEBI:57540"/>
        <dbReference type="ChEBI" id="CHEBI:138282"/>
        <dbReference type="ChEBI" id="CHEBI:144029"/>
    </reaction>
    <physiologicalReaction direction="left-to-right" evidence="5">
        <dbReference type="Rhea" id="RHEA:60881"/>
    </physiologicalReaction>
</comment>
<keyword evidence="6" id="KW-0694">RNA-binding</keyword>
<dbReference type="GO" id="GO:0046872">
    <property type="term" value="F:metal ion binding"/>
    <property type="evidence" value="ECO:0007669"/>
    <property type="project" value="UniProtKB-KW"/>
</dbReference>